<dbReference type="PANTHER" id="PTHR43437">
    <property type="entry name" value="HYDROXYACYL-THIOESTER DEHYDRATASE TYPE 2, MITOCHONDRIAL-RELATED"/>
    <property type="match status" value="1"/>
</dbReference>
<feature type="domain" description="FAS1-like dehydratase" evidence="2">
    <location>
        <begin position="14"/>
        <end position="137"/>
    </location>
</feature>
<dbReference type="Gene3D" id="3.10.129.10">
    <property type="entry name" value="Hotdog Thioesterase"/>
    <property type="match status" value="1"/>
</dbReference>
<reference evidence="3 4" key="1">
    <citation type="submission" date="2023-04" db="EMBL/GenBank/DDBJ databases">
        <title>Funneling lignin-derived compounds into biodiesel using alkali-halophilic Citricoccus sp. P2.</title>
        <authorList>
            <person name="Luo C.-B."/>
        </authorList>
    </citation>
    <scope>NUCLEOTIDE SEQUENCE [LARGE SCALE GENOMIC DNA]</scope>
    <source>
        <strain evidence="3 4">P2</strain>
    </source>
</reference>
<dbReference type="InterPro" id="IPR050965">
    <property type="entry name" value="UPF0336/Enoyl-CoA_hydratase"/>
</dbReference>
<evidence type="ECO:0000256" key="1">
    <source>
        <dbReference type="HAMAP-Rule" id="MF_00799"/>
    </source>
</evidence>
<keyword evidence="4" id="KW-1185">Reference proteome</keyword>
<dbReference type="EMBL" id="CP121252">
    <property type="protein sequence ID" value="WFP15910.1"/>
    <property type="molecule type" value="Genomic_DNA"/>
</dbReference>
<dbReference type="InterPro" id="IPR016709">
    <property type="entry name" value="HadA-like"/>
</dbReference>
<dbReference type="InterPro" id="IPR029069">
    <property type="entry name" value="HotDog_dom_sf"/>
</dbReference>
<dbReference type="HAMAP" id="MF_00799">
    <property type="entry name" value="UPF0336"/>
    <property type="match status" value="1"/>
</dbReference>
<comment type="similarity">
    <text evidence="1">Belongs to the UPF0336 family.</text>
</comment>
<proteinExistence type="inferred from homology"/>
<sequence>MSIDPAVQSRSYPATAPYQVGREAIRHFATAVKNTHPFHHDVEAARAAGHADLVAPPTFLVSLAQRAEAAVIADPEVGIDFSRVLHADERFTHHRPVVAGDELVAAATIASVKALGGNSMITTQVEVTTVAGEDVATVYSTLLMRAPDTEEGN</sequence>
<dbReference type="PIRSF" id="PIRSF018072">
    <property type="entry name" value="UCP018072"/>
    <property type="match status" value="1"/>
</dbReference>
<organism evidence="3 4">
    <name type="scientific">Citricoccus muralis</name>
    <dbReference type="NCBI Taxonomy" id="169134"/>
    <lineage>
        <taxon>Bacteria</taxon>
        <taxon>Bacillati</taxon>
        <taxon>Actinomycetota</taxon>
        <taxon>Actinomycetes</taxon>
        <taxon>Micrococcales</taxon>
        <taxon>Micrococcaceae</taxon>
        <taxon>Citricoccus</taxon>
    </lineage>
</organism>
<evidence type="ECO:0000313" key="3">
    <source>
        <dbReference type="EMBL" id="WFP15910.1"/>
    </source>
</evidence>
<name>A0ABY8H5C5_9MICC</name>
<evidence type="ECO:0000259" key="2">
    <source>
        <dbReference type="Pfam" id="PF13452"/>
    </source>
</evidence>
<dbReference type="Pfam" id="PF13452">
    <property type="entry name" value="FAS1_DH_region"/>
    <property type="match status" value="1"/>
</dbReference>
<evidence type="ECO:0000313" key="4">
    <source>
        <dbReference type="Proteomes" id="UP001219037"/>
    </source>
</evidence>
<gene>
    <name evidence="3" type="ORF">P8192_10960</name>
</gene>
<dbReference type="RefSeq" id="WP_278157009.1">
    <property type="nucleotide sequence ID" value="NZ_CP121252.1"/>
</dbReference>
<dbReference type="PANTHER" id="PTHR43437:SF3">
    <property type="entry name" value="HYDROXYACYL-THIOESTER DEHYDRATASE TYPE 2, MITOCHONDRIAL"/>
    <property type="match status" value="1"/>
</dbReference>
<accession>A0ABY8H5C5</accession>
<dbReference type="CDD" id="cd03441">
    <property type="entry name" value="R_hydratase_like"/>
    <property type="match status" value="1"/>
</dbReference>
<dbReference type="InterPro" id="IPR039569">
    <property type="entry name" value="FAS1-like_DH_region"/>
</dbReference>
<dbReference type="SUPFAM" id="SSF54637">
    <property type="entry name" value="Thioesterase/thiol ester dehydrase-isomerase"/>
    <property type="match status" value="1"/>
</dbReference>
<dbReference type="Proteomes" id="UP001219037">
    <property type="component" value="Chromosome"/>
</dbReference>
<protein>
    <recommendedName>
        <fullName evidence="1">UPF0336 protein P8192_10960</fullName>
    </recommendedName>
</protein>